<dbReference type="Proteomes" id="UP001162501">
    <property type="component" value="Chromosome 19"/>
</dbReference>
<reference evidence="1" key="1">
    <citation type="submission" date="2023-05" db="EMBL/GenBank/DDBJ databases">
        <authorList>
            <consortium name="ELIXIR-Norway"/>
        </authorList>
    </citation>
    <scope>NUCLEOTIDE SEQUENCE</scope>
</reference>
<reference evidence="1" key="2">
    <citation type="submission" date="2025-03" db="EMBL/GenBank/DDBJ databases">
        <authorList>
            <consortium name="ELIXIR-Norway"/>
            <consortium name="Elixir Norway"/>
        </authorList>
    </citation>
    <scope>NUCLEOTIDE SEQUENCE</scope>
</reference>
<proteinExistence type="predicted"/>
<protein>
    <submittedName>
        <fullName evidence="1">Uncharacterized protein</fullName>
    </submittedName>
</protein>
<gene>
    <name evidence="1" type="ORF">MRATA1EN22A_LOCUS8682</name>
</gene>
<organism evidence="1 2">
    <name type="scientific">Rangifer tarandus platyrhynchus</name>
    <name type="common">Svalbard reindeer</name>
    <dbReference type="NCBI Taxonomy" id="3082113"/>
    <lineage>
        <taxon>Eukaryota</taxon>
        <taxon>Metazoa</taxon>
        <taxon>Chordata</taxon>
        <taxon>Craniata</taxon>
        <taxon>Vertebrata</taxon>
        <taxon>Euteleostomi</taxon>
        <taxon>Mammalia</taxon>
        <taxon>Eutheria</taxon>
        <taxon>Laurasiatheria</taxon>
        <taxon>Artiodactyla</taxon>
        <taxon>Ruminantia</taxon>
        <taxon>Pecora</taxon>
        <taxon>Cervidae</taxon>
        <taxon>Odocoileinae</taxon>
        <taxon>Rangifer</taxon>
    </lineage>
</organism>
<name>A0AC59YPU8_RANTA</name>
<sequence length="111" mass="12038">MFLNFFDPQGFHLSAELVGPFISHFPELQDKRRARVDTGVGCARGVETTLTEAQGTLCTTPQGISSEFRPAHKKDSPGSLEGATESAREARSSSENLRSSLLPQPCCAQRS</sequence>
<dbReference type="EMBL" id="OX596103">
    <property type="protein sequence ID" value="CAM9872953.1"/>
    <property type="molecule type" value="Genomic_DNA"/>
</dbReference>
<evidence type="ECO:0000313" key="1">
    <source>
        <dbReference type="EMBL" id="CAM9872953.1"/>
    </source>
</evidence>
<accession>A0AC59YPU8</accession>
<evidence type="ECO:0000313" key="2">
    <source>
        <dbReference type="Proteomes" id="UP001162501"/>
    </source>
</evidence>